<reference evidence="2" key="1">
    <citation type="submission" date="2022-08" db="UniProtKB">
        <authorList>
            <consortium name="EnsemblMetazoa"/>
        </authorList>
    </citation>
    <scope>IDENTIFICATION</scope>
    <source>
        <strain evidence="2">05x7-T-G4-1.051#20</strain>
    </source>
</reference>
<evidence type="ECO:0000313" key="2">
    <source>
        <dbReference type="EnsemblMetazoa" id="G19317.1:cds"/>
    </source>
</evidence>
<keyword evidence="1" id="KW-0812">Transmembrane</keyword>
<protein>
    <submittedName>
        <fullName evidence="2">Uncharacterized protein</fullName>
    </submittedName>
</protein>
<name>A0A8W8JIC0_MAGGI</name>
<evidence type="ECO:0000256" key="1">
    <source>
        <dbReference type="SAM" id="Phobius"/>
    </source>
</evidence>
<evidence type="ECO:0000313" key="3">
    <source>
        <dbReference type="Proteomes" id="UP000005408"/>
    </source>
</evidence>
<keyword evidence="3" id="KW-1185">Reference proteome</keyword>
<keyword evidence="1" id="KW-1133">Transmembrane helix</keyword>
<feature type="transmembrane region" description="Helical" evidence="1">
    <location>
        <begin position="261"/>
        <end position="283"/>
    </location>
</feature>
<organism evidence="2 3">
    <name type="scientific">Magallana gigas</name>
    <name type="common">Pacific oyster</name>
    <name type="synonym">Crassostrea gigas</name>
    <dbReference type="NCBI Taxonomy" id="29159"/>
    <lineage>
        <taxon>Eukaryota</taxon>
        <taxon>Metazoa</taxon>
        <taxon>Spiralia</taxon>
        <taxon>Lophotrochozoa</taxon>
        <taxon>Mollusca</taxon>
        <taxon>Bivalvia</taxon>
        <taxon>Autobranchia</taxon>
        <taxon>Pteriomorphia</taxon>
        <taxon>Ostreida</taxon>
        <taxon>Ostreoidea</taxon>
        <taxon>Ostreidae</taxon>
        <taxon>Magallana</taxon>
    </lineage>
</organism>
<sequence length="419" mass="47474">MKLSTFTIFIGQILFKFQNCETDIVEVDWETANIHCRSQNDSLVDIHDVQNNLSYPRGLRPIWSSEKGQFTPWISYRGCFREYMCQSSTGSHLIKKTCHIIQNNTVGNCYFECKSKNNSYGGCANNVNFFFGLQKSMCLCLCENTMIRNISQSAKCNISCGASITNGECGGIGYFSMYESMNVSLPDSHFRGFCLTCRQQSDTSNVLLYSIDCNENAMGPDYFPATSFITSTNDDTNLIIGTSVAPSPSRFFRSEGNTGTIVGVSIAGVAVLIFVVFLTICLLKRNKLQCMQSNQQQAKRAKVFHNTTYDDLVVTNNRPEVNYANIILENDDRGNICKIEDIYVEKEEEYDHLNKSRQKHVTTQVDDDRYGTASYLEEGSYSTLSQNKNTESDLEYRYNVNNMPYLKHQLGLENSSEYN</sequence>
<dbReference type="EnsemblMetazoa" id="G19317.1">
    <property type="protein sequence ID" value="G19317.1:cds"/>
    <property type="gene ID" value="G19317"/>
</dbReference>
<proteinExistence type="predicted"/>
<keyword evidence="1" id="KW-0472">Membrane</keyword>
<accession>A0A8W8JIC0</accession>
<dbReference type="Proteomes" id="UP000005408">
    <property type="component" value="Unassembled WGS sequence"/>
</dbReference>
<dbReference type="AlphaFoldDB" id="A0A8W8JIC0"/>